<proteinExistence type="predicted"/>
<name>A0ABT8A8X6_9PROT</name>
<reference evidence="2" key="1">
    <citation type="journal article" date="2019" name="Int. J. Syst. Evol. Microbiol.">
        <title>The Global Catalogue of Microorganisms (GCM) 10K type strain sequencing project: providing services to taxonomists for standard genome sequencing and annotation.</title>
        <authorList>
            <consortium name="The Broad Institute Genomics Platform"/>
            <consortium name="The Broad Institute Genome Sequencing Center for Infectious Disease"/>
            <person name="Wu L."/>
            <person name="Ma J."/>
        </authorList>
    </citation>
    <scope>NUCLEOTIDE SEQUENCE [LARGE SCALE GENOMIC DNA]</scope>
    <source>
        <strain evidence="2">CECT 7131</strain>
    </source>
</reference>
<dbReference type="RefSeq" id="WP_290318163.1">
    <property type="nucleotide sequence ID" value="NZ_JAUFPN010000170.1"/>
</dbReference>
<evidence type="ECO:0000313" key="2">
    <source>
        <dbReference type="Proteomes" id="UP001529369"/>
    </source>
</evidence>
<dbReference type="Proteomes" id="UP001529369">
    <property type="component" value="Unassembled WGS sequence"/>
</dbReference>
<dbReference type="Gene3D" id="1.10.3700.10">
    <property type="entry name" value="AGR C 984p-like"/>
    <property type="match status" value="1"/>
</dbReference>
<organism evidence="1 2">
    <name type="scientific">Paeniroseomonas aquatica</name>
    <dbReference type="NCBI Taxonomy" id="373043"/>
    <lineage>
        <taxon>Bacteria</taxon>
        <taxon>Pseudomonadati</taxon>
        <taxon>Pseudomonadota</taxon>
        <taxon>Alphaproteobacteria</taxon>
        <taxon>Acetobacterales</taxon>
        <taxon>Acetobacteraceae</taxon>
        <taxon>Paeniroseomonas</taxon>
    </lineage>
</organism>
<dbReference type="Pfam" id="PF06748">
    <property type="entry name" value="DUF1217"/>
    <property type="match status" value="1"/>
</dbReference>
<gene>
    <name evidence="1" type="ORF">QWZ14_17950</name>
</gene>
<accession>A0ABT8A8X6</accession>
<dbReference type="InterPro" id="IPR010626">
    <property type="entry name" value="DUF1217"/>
</dbReference>
<keyword evidence="2" id="KW-1185">Reference proteome</keyword>
<dbReference type="InterPro" id="IPR023157">
    <property type="entry name" value="AGR-C-984p-like_sf"/>
</dbReference>
<protein>
    <submittedName>
        <fullName evidence="1">DUF1217 domain-containing protein</fullName>
    </submittedName>
</protein>
<comment type="caution">
    <text evidence="1">The sequence shown here is derived from an EMBL/GenBank/DDBJ whole genome shotgun (WGS) entry which is preliminary data.</text>
</comment>
<dbReference type="SUPFAM" id="SSF158837">
    <property type="entry name" value="AGR C 984p-like"/>
    <property type="match status" value="1"/>
</dbReference>
<evidence type="ECO:0000313" key="1">
    <source>
        <dbReference type="EMBL" id="MDN3566257.1"/>
    </source>
</evidence>
<sequence length="262" mass="27214">MRITAELVSNLFGGSAGSSAGAADAASGLLALKLAQAKGATEKGIARERKDPVTITALKQFDQAIARAKDVKSALQDPRVLAVLLPGLGLSDQMAYPGLVQKALLADPADPKGLLASLDPRFTAAAKTLDLHSKGLAGLKNAALRKTLTDGYVQYQYQTGLDATNPGISDALYFLKTAKGETNIYNILGNSVLRRVVTGALGLPNAMVVQSVETQARAVTSRLKLTDLQDPKKLQQLAERYVIAAAGSSTGSGGSSILSLLA</sequence>
<dbReference type="EMBL" id="JAUFPN010000170">
    <property type="protein sequence ID" value="MDN3566257.1"/>
    <property type="molecule type" value="Genomic_DNA"/>
</dbReference>